<accession>A0ABV4TBN0</accession>
<evidence type="ECO:0008006" key="3">
    <source>
        <dbReference type="Google" id="ProtNLM"/>
    </source>
</evidence>
<sequence length="237" mass="27882">MSVDVGYLAIMRDIKSNEYYKEPLTMRLYEHLLIDANFKDAFWKGELIKRGQKVTSVSNLSLETGLTIKQVRTALDKLIKGKYLVKKTTNKYTLLTLVEYDIITFNAIDEGKQTANQRRTNGKPTATIEESNNINKEKSKEIERVSNKNALSHFDYLELNFNKELLNLIADYKPKIYDWDFCIEKFNDMNFNRITVTTLKKWLKDEFDWQNKSSNSINQNEKNIKLPQNKRILFRSD</sequence>
<gene>
    <name evidence="1" type="ORF">AAGV28_08265</name>
</gene>
<dbReference type="RefSeq" id="WP_373406345.1">
    <property type="nucleotide sequence ID" value="NZ_JBCFQL010000007.1"/>
</dbReference>
<dbReference type="Proteomes" id="UP001574169">
    <property type="component" value="Unassembled WGS sequence"/>
</dbReference>
<name>A0ABV4TBN0_9FLAO</name>
<evidence type="ECO:0000313" key="2">
    <source>
        <dbReference type="Proteomes" id="UP001574169"/>
    </source>
</evidence>
<organism evidence="1 2">
    <name type="scientific">Flavobacterium zubiriense</name>
    <dbReference type="NCBI Taxonomy" id="3138075"/>
    <lineage>
        <taxon>Bacteria</taxon>
        <taxon>Pseudomonadati</taxon>
        <taxon>Bacteroidota</taxon>
        <taxon>Flavobacteriia</taxon>
        <taxon>Flavobacteriales</taxon>
        <taxon>Flavobacteriaceae</taxon>
        <taxon>Flavobacterium</taxon>
    </lineage>
</organism>
<proteinExistence type="predicted"/>
<dbReference type="EMBL" id="JBCFQL010000007">
    <property type="protein sequence ID" value="MFA9191358.1"/>
    <property type="molecule type" value="Genomic_DNA"/>
</dbReference>
<comment type="caution">
    <text evidence="1">The sequence shown here is derived from an EMBL/GenBank/DDBJ whole genome shotgun (WGS) entry which is preliminary data.</text>
</comment>
<keyword evidence="2" id="KW-1185">Reference proteome</keyword>
<evidence type="ECO:0000313" key="1">
    <source>
        <dbReference type="EMBL" id="MFA9191358.1"/>
    </source>
</evidence>
<reference evidence="1 2" key="1">
    <citation type="submission" date="2024-04" db="EMBL/GenBank/DDBJ databases">
        <title>New Clade of Flavobacterium.</title>
        <authorList>
            <person name="Matos L."/>
            <person name="Proenca D.N."/>
            <person name="Fransisco R.M."/>
            <person name="Chung A.P."/>
            <person name="Maccario L."/>
            <person name="Sorensen S.J."/>
            <person name="Morais P.V."/>
        </authorList>
    </citation>
    <scope>NUCLEOTIDE SEQUENCE [LARGE SCALE GENOMIC DNA]</scope>
    <source>
        <strain evidence="1 2">FZUC8N2.13</strain>
    </source>
</reference>
<protein>
    <recommendedName>
        <fullName evidence="3">Helix-turn-helix domain-containing protein</fullName>
    </recommendedName>
</protein>